<dbReference type="GO" id="GO:0005634">
    <property type="term" value="C:nucleus"/>
    <property type="evidence" value="ECO:0007669"/>
    <property type="project" value="TreeGrafter"/>
</dbReference>
<evidence type="ECO:0000313" key="6">
    <source>
        <dbReference type="EMBL" id="CAD5224258.1"/>
    </source>
</evidence>
<dbReference type="OrthoDB" id="408702at2759"/>
<dbReference type="GO" id="GO:0008270">
    <property type="term" value="F:zinc ion binding"/>
    <property type="evidence" value="ECO:0007669"/>
    <property type="project" value="InterPro"/>
</dbReference>
<dbReference type="SUPFAM" id="SSF53927">
    <property type="entry name" value="Cytidine deaminase-like"/>
    <property type="match status" value="1"/>
</dbReference>
<feature type="domain" description="CMP/dCMP-type deaminase" evidence="5">
    <location>
        <begin position="9"/>
        <end position="125"/>
    </location>
</feature>
<dbReference type="GO" id="GO:0052717">
    <property type="term" value="F:tRNA-specific adenosine-34 deaminase activity"/>
    <property type="evidence" value="ECO:0007669"/>
    <property type="project" value="TreeGrafter"/>
</dbReference>
<evidence type="ECO:0000313" key="7">
    <source>
        <dbReference type="Proteomes" id="UP000614601"/>
    </source>
</evidence>
<keyword evidence="2" id="KW-0378">Hydrolase</keyword>
<dbReference type="PROSITE" id="PS51747">
    <property type="entry name" value="CYT_DCMP_DEAMINASES_2"/>
    <property type="match status" value="1"/>
</dbReference>
<proteinExistence type="predicted"/>
<keyword evidence="3" id="KW-0862">Zinc</keyword>
<dbReference type="PANTHER" id="PTHR11079:SF149">
    <property type="entry name" value="TRNA-SPECIFIC ADENOSINE DEAMINASE 2"/>
    <property type="match status" value="1"/>
</dbReference>
<organism evidence="6 7">
    <name type="scientific">Bursaphelenchus okinawaensis</name>
    <dbReference type="NCBI Taxonomy" id="465554"/>
    <lineage>
        <taxon>Eukaryota</taxon>
        <taxon>Metazoa</taxon>
        <taxon>Ecdysozoa</taxon>
        <taxon>Nematoda</taxon>
        <taxon>Chromadorea</taxon>
        <taxon>Rhabditida</taxon>
        <taxon>Tylenchina</taxon>
        <taxon>Tylenchomorpha</taxon>
        <taxon>Aphelenchoidea</taxon>
        <taxon>Aphelenchoididae</taxon>
        <taxon>Bursaphelenchus</taxon>
    </lineage>
</organism>
<protein>
    <recommendedName>
        <fullName evidence="5">CMP/dCMP-type deaminase domain-containing protein</fullName>
    </recommendedName>
</protein>
<dbReference type="Proteomes" id="UP000783686">
    <property type="component" value="Unassembled WGS sequence"/>
</dbReference>
<dbReference type="CDD" id="cd01285">
    <property type="entry name" value="nucleoside_deaminase"/>
    <property type="match status" value="1"/>
</dbReference>
<dbReference type="PROSITE" id="PS00903">
    <property type="entry name" value="CYT_DCMP_DEAMINASES_1"/>
    <property type="match status" value="1"/>
</dbReference>
<dbReference type="PANTHER" id="PTHR11079">
    <property type="entry name" value="CYTOSINE DEAMINASE FAMILY MEMBER"/>
    <property type="match status" value="1"/>
</dbReference>
<sequence>MTKLEDLSEFDQKMFNEAHNTAVRALECNEVPVGCVFVYKGEIIGRGHNDVNRMCNPTLHAEIVAVEDVTRWCESNKKDLNEVFSNCDVYVNLEPCCMCSSALYQLKVKRVIFGAPNERFGGMGSVMSNDDFKHTSTIRIIPNVDVERPIQLLRDFYKQENPFAPEEKRKTRNKLPAREGVE</sequence>
<evidence type="ECO:0000256" key="1">
    <source>
        <dbReference type="ARBA" id="ARBA00022723"/>
    </source>
</evidence>
<dbReference type="GO" id="GO:0002100">
    <property type="term" value="P:tRNA wobble adenosine to inosine editing"/>
    <property type="evidence" value="ECO:0007669"/>
    <property type="project" value="TreeGrafter"/>
</dbReference>
<dbReference type="EMBL" id="CAJFCW020000005">
    <property type="protein sequence ID" value="CAG9119772.1"/>
    <property type="molecule type" value="Genomic_DNA"/>
</dbReference>
<dbReference type="EMBL" id="CAJFDH010000005">
    <property type="protein sequence ID" value="CAD5224258.1"/>
    <property type="molecule type" value="Genomic_DNA"/>
</dbReference>
<dbReference type="InterPro" id="IPR016192">
    <property type="entry name" value="APOBEC/CMP_deaminase_Zn-bd"/>
</dbReference>
<comment type="caution">
    <text evidence="6">The sequence shown here is derived from an EMBL/GenBank/DDBJ whole genome shotgun (WGS) entry which is preliminary data.</text>
</comment>
<keyword evidence="1" id="KW-0479">Metal-binding</keyword>
<evidence type="ECO:0000259" key="5">
    <source>
        <dbReference type="PROSITE" id="PS51747"/>
    </source>
</evidence>
<name>A0A811L803_9BILA</name>
<evidence type="ECO:0000256" key="2">
    <source>
        <dbReference type="ARBA" id="ARBA00022801"/>
    </source>
</evidence>
<evidence type="ECO:0000256" key="4">
    <source>
        <dbReference type="SAM" id="MobiDB-lite"/>
    </source>
</evidence>
<dbReference type="GO" id="GO:0005737">
    <property type="term" value="C:cytoplasm"/>
    <property type="evidence" value="ECO:0007669"/>
    <property type="project" value="TreeGrafter"/>
</dbReference>
<reference evidence="6" key="1">
    <citation type="submission" date="2020-09" db="EMBL/GenBank/DDBJ databases">
        <authorList>
            <person name="Kikuchi T."/>
        </authorList>
    </citation>
    <scope>NUCLEOTIDE SEQUENCE</scope>
    <source>
        <strain evidence="6">SH1</strain>
    </source>
</reference>
<dbReference type="Pfam" id="PF00383">
    <property type="entry name" value="dCMP_cyt_deam_1"/>
    <property type="match status" value="1"/>
</dbReference>
<evidence type="ECO:0000256" key="3">
    <source>
        <dbReference type="ARBA" id="ARBA00022833"/>
    </source>
</evidence>
<feature type="region of interest" description="Disordered" evidence="4">
    <location>
        <begin position="163"/>
        <end position="182"/>
    </location>
</feature>
<gene>
    <name evidence="6" type="ORF">BOKJ2_LOCUS10989</name>
</gene>
<dbReference type="AlphaFoldDB" id="A0A811L803"/>
<accession>A0A811L803</accession>
<dbReference type="Proteomes" id="UP000614601">
    <property type="component" value="Unassembled WGS sequence"/>
</dbReference>
<dbReference type="InterPro" id="IPR016193">
    <property type="entry name" value="Cytidine_deaminase-like"/>
</dbReference>
<dbReference type="Gene3D" id="3.40.140.10">
    <property type="entry name" value="Cytidine Deaminase, domain 2"/>
    <property type="match status" value="1"/>
</dbReference>
<keyword evidence="7" id="KW-1185">Reference proteome</keyword>
<dbReference type="InterPro" id="IPR002125">
    <property type="entry name" value="CMP_dCMP_dom"/>
</dbReference>